<evidence type="ECO:0000313" key="2">
    <source>
        <dbReference type="EMBL" id="KAJ7644544.1"/>
    </source>
</evidence>
<organism evidence="2 3">
    <name type="scientific">Roridomyces roridus</name>
    <dbReference type="NCBI Taxonomy" id="1738132"/>
    <lineage>
        <taxon>Eukaryota</taxon>
        <taxon>Fungi</taxon>
        <taxon>Dikarya</taxon>
        <taxon>Basidiomycota</taxon>
        <taxon>Agaricomycotina</taxon>
        <taxon>Agaricomycetes</taxon>
        <taxon>Agaricomycetidae</taxon>
        <taxon>Agaricales</taxon>
        <taxon>Marasmiineae</taxon>
        <taxon>Mycenaceae</taxon>
        <taxon>Roridomyces</taxon>
    </lineage>
</organism>
<feature type="non-terminal residue" evidence="2">
    <location>
        <position position="398"/>
    </location>
</feature>
<sequence>MSTPRILPELIEVIVDQIGDLEEDTVKACSLISTAFVGPSQRRLFHYLHLRDTEAMPKLACDGNVISPDRARDFFASSPHLASYVRKLAISIPSRRIQNRFRGLSIGRFSEHEPKEDLYIAFQTVLPAFTRVKQLTLSGPHDCAWTSLPEPFTSAVYAVLALPTMSHLRVFGLTIPASLITVKSASVRELSLASTTAPLRTLVVHDSAERLRCAPTCPGALHPPTRELDGHLQAPSSAYMDVDTLPLRPHMPHSNSKSRPPLHARTPRPRTTHHRRSRGKRMRPVPADHRPSIDRQQICVPHVGAPRQDPSARARYLSRGFIPEVEAEEGLGLRSQLQDVHWYLHSLESEGARGRRKFDGFVPFIEEQMSIRSDLGMMTTMFWHLLSGRLVEKRVVES</sequence>
<dbReference type="AlphaFoldDB" id="A0AAD7CBR3"/>
<name>A0AAD7CBR3_9AGAR</name>
<keyword evidence="3" id="KW-1185">Reference proteome</keyword>
<dbReference type="EMBL" id="JARKIF010000003">
    <property type="protein sequence ID" value="KAJ7644544.1"/>
    <property type="molecule type" value="Genomic_DNA"/>
</dbReference>
<feature type="region of interest" description="Disordered" evidence="1">
    <location>
        <begin position="243"/>
        <end position="290"/>
    </location>
</feature>
<protein>
    <submittedName>
        <fullName evidence="2">Uncharacterized protein</fullName>
    </submittedName>
</protein>
<feature type="compositionally biased region" description="Basic residues" evidence="1">
    <location>
        <begin position="260"/>
        <end position="283"/>
    </location>
</feature>
<proteinExistence type="predicted"/>
<evidence type="ECO:0000313" key="3">
    <source>
        <dbReference type="Proteomes" id="UP001221142"/>
    </source>
</evidence>
<dbReference type="Proteomes" id="UP001221142">
    <property type="component" value="Unassembled WGS sequence"/>
</dbReference>
<gene>
    <name evidence="2" type="ORF">FB45DRAFT_898160</name>
</gene>
<accession>A0AAD7CBR3</accession>
<comment type="caution">
    <text evidence="2">The sequence shown here is derived from an EMBL/GenBank/DDBJ whole genome shotgun (WGS) entry which is preliminary data.</text>
</comment>
<reference evidence="2" key="1">
    <citation type="submission" date="2023-03" db="EMBL/GenBank/DDBJ databases">
        <title>Massive genome expansion in bonnet fungi (Mycena s.s.) driven by repeated elements and novel gene families across ecological guilds.</title>
        <authorList>
            <consortium name="Lawrence Berkeley National Laboratory"/>
            <person name="Harder C.B."/>
            <person name="Miyauchi S."/>
            <person name="Viragh M."/>
            <person name="Kuo A."/>
            <person name="Thoen E."/>
            <person name="Andreopoulos B."/>
            <person name="Lu D."/>
            <person name="Skrede I."/>
            <person name="Drula E."/>
            <person name="Henrissat B."/>
            <person name="Morin E."/>
            <person name="Kohler A."/>
            <person name="Barry K."/>
            <person name="LaButti K."/>
            <person name="Morin E."/>
            <person name="Salamov A."/>
            <person name="Lipzen A."/>
            <person name="Mereny Z."/>
            <person name="Hegedus B."/>
            <person name="Baldrian P."/>
            <person name="Stursova M."/>
            <person name="Weitz H."/>
            <person name="Taylor A."/>
            <person name="Grigoriev I.V."/>
            <person name="Nagy L.G."/>
            <person name="Martin F."/>
            <person name="Kauserud H."/>
        </authorList>
    </citation>
    <scope>NUCLEOTIDE SEQUENCE</scope>
    <source>
        <strain evidence="2">9284</strain>
    </source>
</reference>
<evidence type="ECO:0000256" key="1">
    <source>
        <dbReference type="SAM" id="MobiDB-lite"/>
    </source>
</evidence>